<dbReference type="GO" id="GO:0036297">
    <property type="term" value="P:interstrand cross-link repair"/>
    <property type="evidence" value="ECO:0007669"/>
    <property type="project" value="TreeGrafter"/>
</dbReference>
<keyword evidence="3" id="KW-0378">Hydrolase</keyword>
<dbReference type="InterPro" id="IPR019190">
    <property type="entry name" value="EXOV"/>
</dbReference>
<keyword evidence="3" id="KW-0540">Nuclease</keyword>
<name>A0AAW0EDA1_9AGAR</name>
<comment type="similarity">
    <text evidence="1">Belongs to the EXO5 family.</text>
</comment>
<dbReference type="GO" id="GO:0005634">
    <property type="term" value="C:nucleus"/>
    <property type="evidence" value="ECO:0007669"/>
    <property type="project" value="TreeGrafter"/>
</dbReference>
<proteinExistence type="inferred from homology"/>
<comment type="caution">
    <text evidence="3">The sequence shown here is derived from an EMBL/GenBank/DDBJ whole genome shotgun (WGS) entry which is preliminary data.</text>
</comment>
<evidence type="ECO:0000256" key="2">
    <source>
        <dbReference type="SAM" id="MobiDB-lite"/>
    </source>
</evidence>
<dbReference type="Pfam" id="PF09810">
    <property type="entry name" value="Exo5"/>
    <property type="match status" value="1"/>
</dbReference>
<sequence length="558" mass="62091">MDDEDDEYAAFNDFESLTEEDFARLDATTESSQVHPTPTHFTALDGGSTNVLAHASTSAIPYMAIELEDTEWFGFHANEDEGSPIRRHRGKRPLAVTDILSLAWCEVQFDYGMRQKRFRKLADRPALFRAESGKEIVVQQEVAARNDKTTKRGQFIHKELERELRPEEIKVLITSKEERWALRLIDFLSSMVSLGAEGRVREVPVFGILDGIVVVGIIDELLVHDVEPEVGTKRPSEESSPSPKRPCRASSAPPCETNPGPASSPQRLRVIDTKTRRTYSLPSDEDAEPAWLQVMLYRRLLTSLLDSSEQFDFPTLWASAGVNPSASFSPEFKQQAAQALGNNVPACLDELVLVMRTRLVDLHLPQLDDTLQIIYRSQNKYPRRSDKGKRRADTGENNQIAEAINMSLEDFFQAQLAAALKESAALANAPVSDIHASTSCASPAGAPPASPNSASREPLVDLNVNAPPTPSPETPPSRPDIIGTKEFVMDDGVLDAYLRNALDWWRGKRPARGVSDSQTGRCFSCEYMDGCEWREKKASEKLAATRARRALREATPTW</sequence>
<gene>
    <name evidence="3" type="ORF">R3P38DRAFT_2819532</name>
</gene>
<evidence type="ECO:0000313" key="4">
    <source>
        <dbReference type="Proteomes" id="UP001362999"/>
    </source>
</evidence>
<feature type="region of interest" description="Disordered" evidence="2">
    <location>
        <begin position="229"/>
        <end position="269"/>
    </location>
</feature>
<dbReference type="GO" id="GO:0045145">
    <property type="term" value="F:single-stranded DNA 5'-3' DNA exonuclease activity"/>
    <property type="evidence" value="ECO:0007669"/>
    <property type="project" value="InterPro"/>
</dbReference>
<dbReference type="EMBL" id="JAWWNJ010000001">
    <property type="protein sequence ID" value="KAK7063634.1"/>
    <property type="molecule type" value="Genomic_DNA"/>
</dbReference>
<dbReference type="PANTHER" id="PTHR14464:SF4">
    <property type="entry name" value="EXONUCLEASE V"/>
    <property type="match status" value="1"/>
</dbReference>
<reference evidence="3 4" key="1">
    <citation type="journal article" date="2024" name="J Genomics">
        <title>Draft genome sequencing and assembly of Favolaschia claudopus CIRM-BRFM 2984 isolated from oak limbs.</title>
        <authorList>
            <person name="Navarro D."/>
            <person name="Drula E."/>
            <person name="Chaduli D."/>
            <person name="Cazenave R."/>
            <person name="Ahrendt S."/>
            <person name="Wang J."/>
            <person name="Lipzen A."/>
            <person name="Daum C."/>
            <person name="Barry K."/>
            <person name="Grigoriev I.V."/>
            <person name="Favel A."/>
            <person name="Rosso M.N."/>
            <person name="Martin F."/>
        </authorList>
    </citation>
    <scope>NUCLEOTIDE SEQUENCE [LARGE SCALE GENOMIC DNA]</scope>
    <source>
        <strain evidence="3 4">CIRM-BRFM 2984</strain>
    </source>
</reference>
<feature type="region of interest" description="Disordered" evidence="2">
    <location>
        <begin position="436"/>
        <end position="482"/>
    </location>
</feature>
<keyword evidence="4" id="KW-1185">Reference proteome</keyword>
<organism evidence="3 4">
    <name type="scientific">Favolaschia claudopus</name>
    <dbReference type="NCBI Taxonomy" id="2862362"/>
    <lineage>
        <taxon>Eukaryota</taxon>
        <taxon>Fungi</taxon>
        <taxon>Dikarya</taxon>
        <taxon>Basidiomycota</taxon>
        <taxon>Agaricomycotina</taxon>
        <taxon>Agaricomycetes</taxon>
        <taxon>Agaricomycetidae</taxon>
        <taxon>Agaricales</taxon>
        <taxon>Marasmiineae</taxon>
        <taxon>Mycenaceae</taxon>
        <taxon>Favolaschia</taxon>
    </lineage>
</organism>
<dbReference type="Proteomes" id="UP001362999">
    <property type="component" value="Unassembled WGS sequence"/>
</dbReference>
<protein>
    <submittedName>
        <fullName evidence="3">Exonuclease V</fullName>
    </submittedName>
</protein>
<dbReference type="GO" id="GO:0005739">
    <property type="term" value="C:mitochondrion"/>
    <property type="evidence" value="ECO:0007669"/>
    <property type="project" value="TreeGrafter"/>
</dbReference>
<evidence type="ECO:0000313" key="3">
    <source>
        <dbReference type="EMBL" id="KAK7063634.1"/>
    </source>
</evidence>
<accession>A0AAW0EDA1</accession>
<evidence type="ECO:0000256" key="1">
    <source>
        <dbReference type="ARBA" id="ARBA00009797"/>
    </source>
</evidence>
<feature type="compositionally biased region" description="Pro residues" evidence="2">
    <location>
        <begin position="467"/>
        <end position="478"/>
    </location>
</feature>
<dbReference type="PANTHER" id="PTHR14464">
    <property type="entry name" value="EXONUCLEASE V"/>
    <property type="match status" value="1"/>
</dbReference>
<keyword evidence="3" id="KW-0269">Exonuclease</keyword>
<dbReference type="AlphaFoldDB" id="A0AAW0EDA1"/>